<reference evidence="15 16" key="1">
    <citation type="submission" date="2018-02" db="EMBL/GenBank/DDBJ databases">
        <title>Comparative genomes isolates from brazilian mangrove.</title>
        <authorList>
            <person name="Araujo J.E."/>
            <person name="Taketani R.G."/>
            <person name="Silva M.C.P."/>
            <person name="Loureco M.V."/>
            <person name="Andreote F.D."/>
        </authorList>
    </citation>
    <scope>NUCLEOTIDE SEQUENCE [LARGE SCALE GENOMIC DNA]</scope>
    <source>
        <strain evidence="15 16">HEX-2 MGV</strain>
    </source>
</reference>
<dbReference type="RefSeq" id="WP_105357013.1">
    <property type="nucleotide sequence ID" value="NZ_PUIA01000064.1"/>
</dbReference>
<comment type="caution">
    <text evidence="15">The sequence shown here is derived from an EMBL/GenBank/DDBJ whole genome shotgun (WGS) entry which is preliminary data.</text>
</comment>
<keyword evidence="5 13" id="KW-1003">Cell membrane</keyword>
<dbReference type="InterPro" id="IPR029025">
    <property type="entry name" value="T3SS_substrate_exporter_C"/>
</dbReference>
<evidence type="ECO:0000256" key="12">
    <source>
        <dbReference type="ARBA" id="ARBA00025078"/>
    </source>
</evidence>
<proteinExistence type="inferred from homology"/>
<dbReference type="Gene3D" id="6.10.250.2080">
    <property type="match status" value="1"/>
</dbReference>
<dbReference type="InterPro" id="IPR006136">
    <property type="entry name" value="FlhB"/>
</dbReference>
<dbReference type="SUPFAM" id="SSF160544">
    <property type="entry name" value="EscU C-terminal domain-like"/>
    <property type="match status" value="1"/>
</dbReference>
<evidence type="ECO:0000256" key="9">
    <source>
        <dbReference type="ARBA" id="ARBA00022989"/>
    </source>
</evidence>
<evidence type="ECO:0000256" key="6">
    <source>
        <dbReference type="ARBA" id="ARBA00022692"/>
    </source>
</evidence>
<evidence type="ECO:0000313" key="15">
    <source>
        <dbReference type="EMBL" id="PQO26760.1"/>
    </source>
</evidence>
<evidence type="ECO:0000256" key="13">
    <source>
        <dbReference type="RuleBase" id="RU364091"/>
    </source>
</evidence>
<keyword evidence="15" id="KW-0969">Cilium</keyword>
<dbReference type="AlphaFoldDB" id="A0A2S8F3M9"/>
<dbReference type="GO" id="GO:0044780">
    <property type="term" value="P:bacterial-type flagellum assembly"/>
    <property type="evidence" value="ECO:0007669"/>
    <property type="project" value="InterPro"/>
</dbReference>
<evidence type="ECO:0000256" key="2">
    <source>
        <dbReference type="ARBA" id="ARBA00010690"/>
    </source>
</evidence>
<evidence type="ECO:0000256" key="3">
    <source>
        <dbReference type="ARBA" id="ARBA00021622"/>
    </source>
</evidence>
<feature type="transmembrane region" description="Helical" evidence="13">
    <location>
        <begin position="30"/>
        <end position="47"/>
    </location>
</feature>
<protein>
    <recommendedName>
        <fullName evidence="3 13">Flagellar biosynthetic protein FlhB</fullName>
    </recommendedName>
</protein>
<keyword evidence="4 13" id="KW-0813">Transport</keyword>
<comment type="subcellular location">
    <subcellularLocation>
        <location evidence="1">Cell membrane</location>
        <topology evidence="1">Multi-pass membrane protein</topology>
    </subcellularLocation>
</comment>
<evidence type="ECO:0000313" key="16">
    <source>
        <dbReference type="Proteomes" id="UP000240009"/>
    </source>
</evidence>
<accession>A0A2S8F3M9</accession>
<organism evidence="15 16">
    <name type="scientific">Blastopirellula marina</name>
    <dbReference type="NCBI Taxonomy" id="124"/>
    <lineage>
        <taxon>Bacteria</taxon>
        <taxon>Pseudomonadati</taxon>
        <taxon>Planctomycetota</taxon>
        <taxon>Planctomycetia</taxon>
        <taxon>Pirellulales</taxon>
        <taxon>Pirellulaceae</taxon>
        <taxon>Blastopirellula</taxon>
    </lineage>
</organism>
<evidence type="ECO:0000256" key="14">
    <source>
        <dbReference type="SAM" id="MobiDB-lite"/>
    </source>
</evidence>
<evidence type="ECO:0000256" key="11">
    <source>
        <dbReference type="ARBA" id="ARBA00023225"/>
    </source>
</evidence>
<feature type="transmembrane region" description="Helical" evidence="13">
    <location>
        <begin position="143"/>
        <end position="163"/>
    </location>
</feature>
<keyword evidence="8 13" id="KW-0653">Protein transport</keyword>
<keyword evidence="15" id="KW-0282">Flagellum</keyword>
<dbReference type="PRINTS" id="PR00950">
    <property type="entry name" value="TYPE3IMSPROT"/>
</dbReference>
<evidence type="ECO:0000256" key="4">
    <source>
        <dbReference type="ARBA" id="ARBA00022448"/>
    </source>
</evidence>
<evidence type="ECO:0000256" key="1">
    <source>
        <dbReference type="ARBA" id="ARBA00004651"/>
    </source>
</evidence>
<feature type="transmembrane region" description="Helical" evidence="13">
    <location>
        <begin position="82"/>
        <end position="104"/>
    </location>
</feature>
<dbReference type="InterPro" id="IPR006135">
    <property type="entry name" value="T3SS_substrate_exporter"/>
</dbReference>
<dbReference type="Proteomes" id="UP000240009">
    <property type="component" value="Unassembled WGS sequence"/>
</dbReference>
<sequence length="369" mass="41193">MSDQEKTEEATQHRREQAREKGQIPKSQDLVSAVMLAVALGSLMFLGRDLVDFLGQLTRDELGTVPPLNPTDMWATNHTATAFWRLAMVMLPILAILFFAAIAVNMMQSGVMFLPDKLGFDWSRINPASGLSRMFSLTNLMKLLFGIGKVLIISIVAGVTLWFEMDTILGLSAMSTMEVARYLLDTSLWTSMKIAAALVILAILDYGYQVWKAEQDMMMTKEEVREEIKTMQGDPQIVAKRRQVARQLAMSRMANDVPTADVVVTNPTELAIALKYDPFEMSAPVVVAKGAGTVAQRIRRLALENNIPVVERKELARALYKEAEIGYPVPAERYAAVAEVLRYVYELQGKQMPTMADLERADRERGRAA</sequence>
<dbReference type="Pfam" id="PF01312">
    <property type="entry name" value="Bac_export_2"/>
    <property type="match status" value="1"/>
</dbReference>
<keyword evidence="11 13" id="KW-1006">Bacterial flagellum protein export</keyword>
<dbReference type="OrthoDB" id="9807950at2"/>
<feature type="region of interest" description="Disordered" evidence="14">
    <location>
        <begin position="1"/>
        <end position="24"/>
    </location>
</feature>
<dbReference type="GO" id="GO:0005886">
    <property type="term" value="C:plasma membrane"/>
    <property type="evidence" value="ECO:0007669"/>
    <property type="project" value="UniProtKB-SubCell"/>
</dbReference>
<feature type="transmembrane region" description="Helical" evidence="13">
    <location>
        <begin position="194"/>
        <end position="211"/>
    </location>
</feature>
<keyword evidence="6 13" id="KW-0812">Transmembrane</keyword>
<dbReference type="Gene3D" id="3.40.1690.10">
    <property type="entry name" value="secretion proteins EscU"/>
    <property type="match status" value="1"/>
</dbReference>
<feature type="compositionally biased region" description="Basic and acidic residues" evidence="14">
    <location>
        <begin position="1"/>
        <end position="23"/>
    </location>
</feature>
<dbReference type="NCBIfam" id="TIGR00328">
    <property type="entry name" value="flhB"/>
    <property type="match status" value="1"/>
</dbReference>
<comment type="similarity">
    <text evidence="2 13">Belongs to the type III secretion exporter family.</text>
</comment>
<evidence type="ECO:0000256" key="10">
    <source>
        <dbReference type="ARBA" id="ARBA00023136"/>
    </source>
</evidence>
<keyword evidence="15" id="KW-0966">Cell projection</keyword>
<gene>
    <name evidence="13 15" type="primary">flhB</name>
    <name evidence="15" type="ORF">C5Y96_19960</name>
</gene>
<keyword evidence="9 13" id="KW-1133">Transmembrane helix</keyword>
<dbReference type="EMBL" id="PUIA01000064">
    <property type="protein sequence ID" value="PQO26760.1"/>
    <property type="molecule type" value="Genomic_DNA"/>
</dbReference>
<evidence type="ECO:0000256" key="7">
    <source>
        <dbReference type="ARBA" id="ARBA00022795"/>
    </source>
</evidence>
<evidence type="ECO:0000256" key="5">
    <source>
        <dbReference type="ARBA" id="ARBA00022475"/>
    </source>
</evidence>
<dbReference type="PANTHER" id="PTHR30531:SF12">
    <property type="entry name" value="FLAGELLAR BIOSYNTHETIC PROTEIN FLHB"/>
    <property type="match status" value="1"/>
</dbReference>
<dbReference type="GO" id="GO:0009306">
    <property type="term" value="P:protein secretion"/>
    <property type="evidence" value="ECO:0007669"/>
    <property type="project" value="InterPro"/>
</dbReference>
<evidence type="ECO:0000256" key="8">
    <source>
        <dbReference type="ARBA" id="ARBA00022927"/>
    </source>
</evidence>
<comment type="function">
    <text evidence="12 13">Required for formation of the rod structure in the basal body of the flagellar apparatus. Together with FliI and FliH, may constitute the export apparatus of flagellin.</text>
</comment>
<keyword evidence="10 13" id="KW-0472">Membrane</keyword>
<name>A0A2S8F3M9_9BACT</name>
<dbReference type="PANTHER" id="PTHR30531">
    <property type="entry name" value="FLAGELLAR BIOSYNTHETIC PROTEIN FLHB"/>
    <property type="match status" value="1"/>
</dbReference>
<keyword evidence="7 13" id="KW-1005">Bacterial flagellum biogenesis</keyword>